<gene>
    <name evidence="7" type="ORF">ABID41_003656</name>
</gene>
<keyword evidence="8" id="KW-1185">Reference proteome</keyword>
<evidence type="ECO:0000256" key="5">
    <source>
        <dbReference type="ARBA" id="ARBA00023012"/>
    </source>
</evidence>
<reference evidence="7 8" key="1">
    <citation type="submission" date="2024-06" db="EMBL/GenBank/DDBJ databases">
        <title>Genomic Encyclopedia of Type Strains, Phase IV (KMG-IV): sequencing the most valuable type-strain genomes for metagenomic binning, comparative biology and taxonomic classification.</title>
        <authorList>
            <person name="Goeker M."/>
        </authorList>
    </citation>
    <scope>NUCLEOTIDE SEQUENCE [LARGE SCALE GENOMIC DNA]</scope>
    <source>
        <strain evidence="7 8">DSM 17809</strain>
    </source>
</reference>
<sequence length="284" mass="30182">MMFEPQGAPRRRRQSADRGAWREISPVMGTSADGVVFGRLEAQVEPDGVGLEAELNRAHDEARRLAYLLAIAGHDLRQPLQVVLLALDRVATQDARTGSPDWLAIARAEVRNLAASLADLARSARLSEPEPVRTRLGALLRAATNEWRHHAAVKGLRLAVVDSNLSVIADPKLLLTAVRNLIGNAVGHTRAGGVVVGVRRQAGGCRIDIVDTGPGLDVDGVAALFEPHRRGASDMEGLGLGLAIVRDSAERLGVQIGLASAPGRGARFSLTLAASRQGRHAPRP</sequence>
<dbReference type="Gene3D" id="1.10.287.130">
    <property type="match status" value="1"/>
</dbReference>
<organism evidence="7 8">
    <name type="scientific">Phenylobacterium koreense</name>
    <dbReference type="NCBI Taxonomy" id="266125"/>
    <lineage>
        <taxon>Bacteria</taxon>
        <taxon>Pseudomonadati</taxon>
        <taxon>Pseudomonadota</taxon>
        <taxon>Alphaproteobacteria</taxon>
        <taxon>Caulobacterales</taxon>
        <taxon>Caulobacteraceae</taxon>
        <taxon>Phenylobacterium</taxon>
    </lineage>
</organism>
<dbReference type="SMART" id="SM00387">
    <property type="entry name" value="HATPase_c"/>
    <property type="match status" value="1"/>
</dbReference>
<dbReference type="InterPro" id="IPR050736">
    <property type="entry name" value="Sensor_HK_Regulatory"/>
</dbReference>
<dbReference type="SUPFAM" id="SSF47384">
    <property type="entry name" value="Homodimeric domain of signal transducing histidine kinase"/>
    <property type="match status" value="1"/>
</dbReference>
<evidence type="ECO:0000259" key="6">
    <source>
        <dbReference type="PROSITE" id="PS50109"/>
    </source>
</evidence>
<dbReference type="RefSeq" id="WP_354298386.1">
    <property type="nucleotide sequence ID" value="NZ_JBEPLU010000003.1"/>
</dbReference>
<feature type="domain" description="Histidine kinase" evidence="6">
    <location>
        <begin position="71"/>
        <end position="276"/>
    </location>
</feature>
<accession>A0ABV2ENB0</accession>
<dbReference type="PROSITE" id="PS50109">
    <property type="entry name" value="HIS_KIN"/>
    <property type="match status" value="1"/>
</dbReference>
<evidence type="ECO:0000313" key="8">
    <source>
        <dbReference type="Proteomes" id="UP001549110"/>
    </source>
</evidence>
<keyword evidence="5" id="KW-0902">Two-component regulatory system</keyword>
<keyword evidence="4 7" id="KW-0418">Kinase</keyword>
<evidence type="ECO:0000256" key="3">
    <source>
        <dbReference type="ARBA" id="ARBA00022679"/>
    </source>
</evidence>
<dbReference type="InterPro" id="IPR005467">
    <property type="entry name" value="His_kinase_dom"/>
</dbReference>
<dbReference type="EC" id="2.7.13.3" evidence="2"/>
<dbReference type="Gene3D" id="3.30.565.10">
    <property type="entry name" value="Histidine kinase-like ATPase, C-terminal domain"/>
    <property type="match status" value="1"/>
</dbReference>
<proteinExistence type="predicted"/>
<dbReference type="InterPro" id="IPR003594">
    <property type="entry name" value="HATPase_dom"/>
</dbReference>
<dbReference type="InterPro" id="IPR036097">
    <property type="entry name" value="HisK_dim/P_sf"/>
</dbReference>
<dbReference type="GO" id="GO:0016301">
    <property type="term" value="F:kinase activity"/>
    <property type="evidence" value="ECO:0007669"/>
    <property type="project" value="UniProtKB-KW"/>
</dbReference>
<protein>
    <recommendedName>
        <fullName evidence="2">histidine kinase</fullName>
        <ecNumber evidence="2">2.7.13.3</ecNumber>
    </recommendedName>
</protein>
<evidence type="ECO:0000256" key="1">
    <source>
        <dbReference type="ARBA" id="ARBA00000085"/>
    </source>
</evidence>
<evidence type="ECO:0000256" key="4">
    <source>
        <dbReference type="ARBA" id="ARBA00022777"/>
    </source>
</evidence>
<dbReference type="EMBL" id="JBEPLU010000003">
    <property type="protein sequence ID" value="MET3528517.1"/>
    <property type="molecule type" value="Genomic_DNA"/>
</dbReference>
<dbReference type="PRINTS" id="PR00344">
    <property type="entry name" value="BCTRLSENSOR"/>
</dbReference>
<dbReference type="Pfam" id="PF02518">
    <property type="entry name" value="HATPase_c"/>
    <property type="match status" value="1"/>
</dbReference>
<dbReference type="PANTHER" id="PTHR43711:SF32">
    <property type="entry name" value="SENSOR-TYPE HISTIDINE KINASE PRRB"/>
    <property type="match status" value="1"/>
</dbReference>
<name>A0ABV2ENB0_9CAUL</name>
<keyword evidence="3" id="KW-0808">Transferase</keyword>
<dbReference type="Proteomes" id="UP001549110">
    <property type="component" value="Unassembled WGS sequence"/>
</dbReference>
<comment type="catalytic activity">
    <reaction evidence="1">
        <text>ATP + protein L-histidine = ADP + protein N-phospho-L-histidine.</text>
        <dbReference type="EC" id="2.7.13.3"/>
    </reaction>
</comment>
<comment type="caution">
    <text evidence="7">The sequence shown here is derived from an EMBL/GenBank/DDBJ whole genome shotgun (WGS) entry which is preliminary data.</text>
</comment>
<evidence type="ECO:0000256" key="2">
    <source>
        <dbReference type="ARBA" id="ARBA00012438"/>
    </source>
</evidence>
<evidence type="ECO:0000313" key="7">
    <source>
        <dbReference type="EMBL" id="MET3528517.1"/>
    </source>
</evidence>
<dbReference type="InterPro" id="IPR004358">
    <property type="entry name" value="Sig_transdc_His_kin-like_C"/>
</dbReference>
<dbReference type="SUPFAM" id="SSF55874">
    <property type="entry name" value="ATPase domain of HSP90 chaperone/DNA topoisomerase II/histidine kinase"/>
    <property type="match status" value="1"/>
</dbReference>
<dbReference type="PANTHER" id="PTHR43711">
    <property type="entry name" value="TWO-COMPONENT HISTIDINE KINASE"/>
    <property type="match status" value="1"/>
</dbReference>
<dbReference type="InterPro" id="IPR036890">
    <property type="entry name" value="HATPase_C_sf"/>
</dbReference>